<reference evidence="3 4" key="1">
    <citation type="submission" date="2020-05" db="EMBL/GenBank/DDBJ databases">
        <authorList>
            <person name="Ruan W."/>
            <person name="Jeon C.O."/>
            <person name="Chun B.H."/>
        </authorList>
    </citation>
    <scope>NUCLEOTIDE SEQUENCE [LARGE SCALE GENOMIC DNA]</scope>
    <source>
        <strain evidence="3 4">TBZ9</strain>
    </source>
</reference>
<organism evidence="3 4">
    <name type="scientific">Vreelandella azerica</name>
    <dbReference type="NCBI Taxonomy" id="2732867"/>
    <lineage>
        <taxon>Bacteria</taxon>
        <taxon>Pseudomonadati</taxon>
        <taxon>Pseudomonadota</taxon>
        <taxon>Gammaproteobacteria</taxon>
        <taxon>Oceanospirillales</taxon>
        <taxon>Halomonadaceae</taxon>
        <taxon>Vreelandella</taxon>
    </lineage>
</organism>
<dbReference type="AlphaFoldDB" id="A0A7Y3TXQ5"/>
<evidence type="ECO:0000256" key="2">
    <source>
        <dbReference type="SAM" id="Phobius"/>
    </source>
</evidence>
<proteinExistence type="predicted"/>
<keyword evidence="2" id="KW-1133">Transmembrane helix</keyword>
<feature type="transmembrane region" description="Helical" evidence="2">
    <location>
        <begin position="95"/>
        <end position="115"/>
    </location>
</feature>
<dbReference type="PROSITE" id="PS51257">
    <property type="entry name" value="PROKAR_LIPOPROTEIN"/>
    <property type="match status" value="1"/>
</dbReference>
<name>A0A7Y3TXQ5_9GAMM</name>
<keyword evidence="1" id="KW-0175">Coiled coil</keyword>
<dbReference type="RefSeq" id="WP_171701048.1">
    <property type="nucleotide sequence ID" value="NZ_JABFHI010000001.1"/>
</dbReference>
<evidence type="ECO:0000256" key="1">
    <source>
        <dbReference type="SAM" id="Coils"/>
    </source>
</evidence>
<dbReference type="Proteomes" id="UP000588806">
    <property type="component" value="Unassembled WGS sequence"/>
</dbReference>
<protein>
    <recommendedName>
        <fullName evidence="5">Lipoprotein</fullName>
    </recommendedName>
</protein>
<evidence type="ECO:0000313" key="4">
    <source>
        <dbReference type="Proteomes" id="UP000588806"/>
    </source>
</evidence>
<feature type="coiled-coil region" evidence="1">
    <location>
        <begin position="20"/>
        <end position="54"/>
    </location>
</feature>
<reference evidence="3 4" key="2">
    <citation type="submission" date="2020-06" db="EMBL/GenBank/DDBJ databases">
        <title>Halomonas songnenensis sp. nov., a moderately halophilic bacterium isolated from saline and alkaline soils.</title>
        <authorList>
            <person name="Jiang J."/>
            <person name="Pan Y."/>
        </authorList>
    </citation>
    <scope>NUCLEOTIDE SEQUENCE [LARGE SCALE GENOMIC DNA]</scope>
    <source>
        <strain evidence="3 4">TBZ9</strain>
    </source>
</reference>
<gene>
    <name evidence="3" type="ORF">HLB35_00075</name>
</gene>
<accession>A0A7Y3TXQ5</accession>
<evidence type="ECO:0008006" key="5">
    <source>
        <dbReference type="Google" id="ProtNLM"/>
    </source>
</evidence>
<keyword evidence="2" id="KW-0812">Transmembrane</keyword>
<dbReference type="EMBL" id="JABFHI010000001">
    <property type="protein sequence ID" value="NOG30559.1"/>
    <property type="molecule type" value="Genomic_DNA"/>
</dbReference>
<sequence length="179" mass="20899">MKFSIKNIFVFLFFGITMGLSGCSNETQELKNRIDELAEKNTSLMIENTTLKNELESISNREQDNKENLMSIYADEFRQSISEEIRTEAHYQRNVVVASSLFFLIALFSLVYFFAVRHIRNEVIHEKIKIKNDNNEREIAYQAAMSDFKKVNAEIEARSFVGRKLQDIKNEVEREIGKN</sequence>
<comment type="caution">
    <text evidence="3">The sequence shown here is derived from an EMBL/GenBank/DDBJ whole genome shotgun (WGS) entry which is preliminary data.</text>
</comment>
<keyword evidence="2" id="KW-0472">Membrane</keyword>
<evidence type="ECO:0000313" key="3">
    <source>
        <dbReference type="EMBL" id="NOG30559.1"/>
    </source>
</evidence>
<keyword evidence="4" id="KW-1185">Reference proteome</keyword>